<dbReference type="PANTHER" id="PTHR20857:SF15">
    <property type="entry name" value="THIAMINE-PHOSPHATE SYNTHASE"/>
    <property type="match status" value="1"/>
</dbReference>
<accession>A0A4Q0M3I4</accession>
<sequence>MRSRLDPFYPVVDSAAWVRRMVGAGARLVQIRVKEKPDDVVRAEIRDALAVCRTAGADLVVNDYWEIAIDQEAAYLHLGQEDLDGADLAAIRKAGLRLGISTHTHEELDRALSADPHHVALGPVWPTILKKMPFGPQGLERVAEWKRLIGARPLVAIGGLNPERARQCLDVGADVVAVVNDLVGAANPEARAKEWIAATRATA</sequence>
<dbReference type="Proteomes" id="UP000289708">
    <property type="component" value="Unassembled WGS sequence"/>
</dbReference>
<dbReference type="InterPro" id="IPR013785">
    <property type="entry name" value="Aldolase_TIM"/>
</dbReference>
<evidence type="ECO:0000256" key="1">
    <source>
        <dbReference type="ARBA" id="ARBA00004948"/>
    </source>
</evidence>
<keyword evidence="5" id="KW-1185">Reference proteome</keyword>
<dbReference type="EC" id="2.5.1.3" evidence="4"/>
<dbReference type="Gene3D" id="3.20.20.70">
    <property type="entry name" value="Aldolase class I"/>
    <property type="match status" value="1"/>
</dbReference>
<dbReference type="Pfam" id="PF02581">
    <property type="entry name" value="TMP-TENI"/>
    <property type="match status" value="1"/>
</dbReference>
<dbReference type="EMBL" id="RYFI01000033">
    <property type="protein sequence ID" value="RXF67424.1"/>
    <property type="molecule type" value="Genomic_DNA"/>
</dbReference>
<reference evidence="4 5" key="1">
    <citation type="submission" date="2018-12" db="EMBL/GenBank/DDBJ databases">
        <title>bacterium Hansschlegelia zhihuaiae S113.</title>
        <authorList>
            <person name="He J."/>
        </authorList>
    </citation>
    <scope>NUCLEOTIDE SEQUENCE [LARGE SCALE GENOMIC DNA]</scope>
    <source>
        <strain evidence="4 5">S 113</strain>
    </source>
</reference>
<dbReference type="PANTHER" id="PTHR20857">
    <property type="entry name" value="THIAMINE-PHOSPHATE PYROPHOSPHORYLASE"/>
    <property type="match status" value="1"/>
</dbReference>
<gene>
    <name evidence="4" type="ORF">EK403_21355</name>
</gene>
<dbReference type="NCBIfam" id="NF000734">
    <property type="entry name" value="PRK00043.1-5"/>
    <property type="match status" value="1"/>
</dbReference>
<keyword evidence="4" id="KW-0808">Transferase</keyword>
<dbReference type="InterPro" id="IPR036206">
    <property type="entry name" value="ThiamineP_synth_sf"/>
</dbReference>
<comment type="pathway">
    <text evidence="1">Cofactor biosynthesis; thiamine diphosphate biosynthesis.</text>
</comment>
<comment type="caution">
    <text evidence="4">The sequence shown here is derived from an EMBL/GenBank/DDBJ whole genome shotgun (WGS) entry which is preliminary data.</text>
</comment>
<feature type="domain" description="Thiamine phosphate synthase/TenI" evidence="3">
    <location>
        <begin position="14"/>
        <end position="181"/>
    </location>
</feature>
<proteinExistence type="predicted"/>
<organism evidence="4 5">
    <name type="scientific">Hansschlegelia zhihuaiae</name>
    <dbReference type="NCBI Taxonomy" id="405005"/>
    <lineage>
        <taxon>Bacteria</taxon>
        <taxon>Pseudomonadati</taxon>
        <taxon>Pseudomonadota</taxon>
        <taxon>Alphaproteobacteria</taxon>
        <taxon>Hyphomicrobiales</taxon>
        <taxon>Methylopilaceae</taxon>
        <taxon>Hansschlegelia</taxon>
    </lineage>
</organism>
<dbReference type="OrthoDB" id="9794842at2"/>
<protein>
    <submittedName>
        <fullName evidence="4">Thiamine phosphate synthase</fullName>
        <ecNumber evidence="4">2.5.1.3</ecNumber>
    </submittedName>
</protein>
<evidence type="ECO:0000313" key="5">
    <source>
        <dbReference type="Proteomes" id="UP000289708"/>
    </source>
</evidence>
<keyword evidence="2" id="KW-0784">Thiamine biosynthesis</keyword>
<dbReference type="RefSeq" id="WP_128779480.1">
    <property type="nucleotide sequence ID" value="NZ_RYFI01000033.1"/>
</dbReference>
<evidence type="ECO:0000256" key="2">
    <source>
        <dbReference type="ARBA" id="ARBA00022977"/>
    </source>
</evidence>
<dbReference type="SUPFAM" id="SSF51391">
    <property type="entry name" value="Thiamin phosphate synthase"/>
    <property type="match status" value="1"/>
</dbReference>
<dbReference type="GO" id="GO:0004789">
    <property type="term" value="F:thiamine-phosphate diphosphorylase activity"/>
    <property type="evidence" value="ECO:0007669"/>
    <property type="project" value="UniProtKB-EC"/>
</dbReference>
<dbReference type="InterPro" id="IPR022998">
    <property type="entry name" value="ThiamineP_synth_TenI"/>
</dbReference>
<dbReference type="GO" id="GO:0009228">
    <property type="term" value="P:thiamine biosynthetic process"/>
    <property type="evidence" value="ECO:0007669"/>
    <property type="project" value="UniProtKB-KW"/>
</dbReference>
<evidence type="ECO:0000313" key="4">
    <source>
        <dbReference type="EMBL" id="RXF67424.1"/>
    </source>
</evidence>
<evidence type="ECO:0000259" key="3">
    <source>
        <dbReference type="Pfam" id="PF02581"/>
    </source>
</evidence>
<dbReference type="AlphaFoldDB" id="A0A4Q0M3I4"/>
<dbReference type="GO" id="GO:0005737">
    <property type="term" value="C:cytoplasm"/>
    <property type="evidence" value="ECO:0007669"/>
    <property type="project" value="TreeGrafter"/>
</dbReference>
<dbReference type="CDD" id="cd00564">
    <property type="entry name" value="TMP_TenI"/>
    <property type="match status" value="1"/>
</dbReference>
<name>A0A4Q0M3I4_9HYPH</name>